<protein>
    <recommendedName>
        <fullName evidence="4">MARVEL domain-containing protein</fullName>
    </recommendedName>
</protein>
<dbReference type="Proteomes" id="UP001432027">
    <property type="component" value="Unassembled WGS sequence"/>
</dbReference>
<keyword evidence="3" id="KW-1185">Reference proteome</keyword>
<comment type="caution">
    <text evidence="2">The sequence shown here is derived from an EMBL/GenBank/DDBJ whole genome shotgun (WGS) entry which is preliminary data.</text>
</comment>
<organism evidence="2 3">
    <name type="scientific">Pristionchus entomophagus</name>
    <dbReference type="NCBI Taxonomy" id="358040"/>
    <lineage>
        <taxon>Eukaryota</taxon>
        <taxon>Metazoa</taxon>
        <taxon>Ecdysozoa</taxon>
        <taxon>Nematoda</taxon>
        <taxon>Chromadorea</taxon>
        <taxon>Rhabditida</taxon>
        <taxon>Rhabditina</taxon>
        <taxon>Diplogasteromorpha</taxon>
        <taxon>Diplogasteroidea</taxon>
        <taxon>Neodiplogasteridae</taxon>
        <taxon>Pristionchus</taxon>
    </lineage>
</organism>
<feature type="transmembrane region" description="Helical" evidence="1">
    <location>
        <begin position="129"/>
        <end position="148"/>
    </location>
</feature>
<evidence type="ECO:0000313" key="3">
    <source>
        <dbReference type="Proteomes" id="UP001432027"/>
    </source>
</evidence>
<keyword evidence="1" id="KW-0472">Membrane</keyword>
<gene>
    <name evidence="2" type="ORF">PENTCL1PPCAC_15726</name>
</gene>
<dbReference type="AlphaFoldDB" id="A0AAV5TDA5"/>
<keyword evidence="1" id="KW-0812">Transmembrane</keyword>
<feature type="non-terminal residue" evidence="2">
    <location>
        <position position="1"/>
    </location>
</feature>
<evidence type="ECO:0000256" key="1">
    <source>
        <dbReference type="SAM" id="Phobius"/>
    </source>
</evidence>
<keyword evidence="1" id="KW-1133">Transmembrane helix</keyword>
<name>A0AAV5TDA5_9BILA</name>
<accession>A0AAV5TDA5</accession>
<evidence type="ECO:0008006" key="4">
    <source>
        <dbReference type="Google" id="ProtNLM"/>
    </source>
</evidence>
<feature type="transmembrane region" description="Helical" evidence="1">
    <location>
        <begin position="96"/>
        <end position="117"/>
    </location>
</feature>
<dbReference type="EMBL" id="BTSX01000004">
    <property type="protein sequence ID" value="GMS93551.1"/>
    <property type="molecule type" value="Genomic_DNA"/>
</dbReference>
<sequence length="166" mass="18588">HSPSAPPRAPSALSAWFSAVPASLSDWFKNPRTLGMAPKNLAMIYTSSALTGSLVTIVRRVLSHDFVFTFDLLLMLVVIVTSGVAFWGLHVRKPLALTPFLINVILLIFVTVVIWFADHVPQSLYKCDELLALGALVYIFLHSIRTILCARRIMVDDMKNERYGRF</sequence>
<proteinExistence type="predicted"/>
<evidence type="ECO:0000313" key="2">
    <source>
        <dbReference type="EMBL" id="GMS93551.1"/>
    </source>
</evidence>
<reference evidence="2" key="1">
    <citation type="submission" date="2023-10" db="EMBL/GenBank/DDBJ databases">
        <title>Genome assembly of Pristionchus species.</title>
        <authorList>
            <person name="Yoshida K."/>
            <person name="Sommer R.J."/>
        </authorList>
    </citation>
    <scope>NUCLEOTIDE SEQUENCE</scope>
    <source>
        <strain evidence="2">RS0144</strain>
    </source>
</reference>
<feature type="transmembrane region" description="Helical" evidence="1">
    <location>
        <begin position="68"/>
        <end position="89"/>
    </location>
</feature>